<dbReference type="EMBL" id="ML995480">
    <property type="protein sequence ID" value="KAF2144019.1"/>
    <property type="molecule type" value="Genomic_DNA"/>
</dbReference>
<dbReference type="AlphaFoldDB" id="A0A6A6BIS1"/>
<gene>
    <name evidence="1" type="ORF">K452DRAFT_151558</name>
</gene>
<dbReference type="RefSeq" id="XP_033399731.1">
    <property type="nucleotide sequence ID" value="XM_033535537.1"/>
</dbReference>
<evidence type="ECO:0000313" key="1">
    <source>
        <dbReference type="EMBL" id="KAF2144019.1"/>
    </source>
</evidence>
<sequence length="52" mass="5400">MLGGLDLSHLPAFPILNPSVPRVEYPCSDPVYPVTSSALAVVAGGWRAFGSS</sequence>
<proteinExistence type="predicted"/>
<keyword evidence="2" id="KW-1185">Reference proteome</keyword>
<dbReference type="Proteomes" id="UP000799438">
    <property type="component" value="Unassembled WGS sequence"/>
</dbReference>
<protein>
    <submittedName>
        <fullName evidence="1">Uncharacterized protein</fullName>
    </submittedName>
</protein>
<accession>A0A6A6BIS1</accession>
<name>A0A6A6BIS1_9PEZI</name>
<reference evidence="1" key="1">
    <citation type="journal article" date="2020" name="Stud. Mycol.">
        <title>101 Dothideomycetes genomes: a test case for predicting lifestyles and emergence of pathogens.</title>
        <authorList>
            <person name="Haridas S."/>
            <person name="Albert R."/>
            <person name="Binder M."/>
            <person name="Bloem J."/>
            <person name="Labutti K."/>
            <person name="Salamov A."/>
            <person name="Andreopoulos B."/>
            <person name="Baker S."/>
            <person name="Barry K."/>
            <person name="Bills G."/>
            <person name="Bluhm B."/>
            <person name="Cannon C."/>
            <person name="Castanera R."/>
            <person name="Culley D."/>
            <person name="Daum C."/>
            <person name="Ezra D."/>
            <person name="Gonzalez J."/>
            <person name="Henrissat B."/>
            <person name="Kuo A."/>
            <person name="Liang C."/>
            <person name="Lipzen A."/>
            <person name="Lutzoni F."/>
            <person name="Magnuson J."/>
            <person name="Mondo S."/>
            <person name="Nolan M."/>
            <person name="Ohm R."/>
            <person name="Pangilinan J."/>
            <person name="Park H.-J."/>
            <person name="Ramirez L."/>
            <person name="Alfaro M."/>
            <person name="Sun H."/>
            <person name="Tritt A."/>
            <person name="Yoshinaga Y."/>
            <person name="Zwiers L.-H."/>
            <person name="Turgeon B."/>
            <person name="Goodwin S."/>
            <person name="Spatafora J."/>
            <person name="Crous P."/>
            <person name="Grigoriev I."/>
        </authorList>
    </citation>
    <scope>NUCLEOTIDE SEQUENCE</scope>
    <source>
        <strain evidence="1">CBS 121167</strain>
    </source>
</reference>
<dbReference type="GeneID" id="54293031"/>
<organism evidence="1 2">
    <name type="scientific">Aplosporella prunicola CBS 121167</name>
    <dbReference type="NCBI Taxonomy" id="1176127"/>
    <lineage>
        <taxon>Eukaryota</taxon>
        <taxon>Fungi</taxon>
        <taxon>Dikarya</taxon>
        <taxon>Ascomycota</taxon>
        <taxon>Pezizomycotina</taxon>
        <taxon>Dothideomycetes</taxon>
        <taxon>Dothideomycetes incertae sedis</taxon>
        <taxon>Botryosphaeriales</taxon>
        <taxon>Aplosporellaceae</taxon>
        <taxon>Aplosporella</taxon>
    </lineage>
</organism>
<evidence type="ECO:0000313" key="2">
    <source>
        <dbReference type="Proteomes" id="UP000799438"/>
    </source>
</evidence>